<feature type="compositionally biased region" description="Polar residues" evidence="1">
    <location>
        <begin position="16"/>
        <end position="31"/>
    </location>
</feature>
<organism evidence="6">
    <name type="scientific">Nippostrongylus brasiliensis</name>
    <name type="common">Rat hookworm</name>
    <dbReference type="NCBI Taxonomy" id="27835"/>
    <lineage>
        <taxon>Eukaryota</taxon>
        <taxon>Metazoa</taxon>
        <taxon>Ecdysozoa</taxon>
        <taxon>Nematoda</taxon>
        <taxon>Chromadorea</taxon>
        <taxon>Rhabditida</taxon>
        <taxon>Rhabditina</taxon>
        <taxon>Rhabditomorpha</taxon>
        <taxon>Strongyloidea</taxon>
        <taxon>Heligmosomidae</taxon>
        <taxon>Nippostrongylus</taxon>
    </lineage>
</organism>
<dbReference type="InterPro" id="IPR043128">
    <property type="entry name" value="Rev_trsase/Diguanyl_cyclase"/>
</dbReference>
<evidence type="ECO:0000313" key="4">
    <source>
        <dbReference type="EMBL" id="VDL77362.1"/>
    </source>
</evidence>
<dbReference type="Gene3D" id="3.30.70.270">
    <property type="match status" value="1"/>
</dbReference>
<dbReference type="Pfam" id="PF03564">
    <property type="entry name" value="DUF1759"/>
    <property type="match status" value="1"/>
</dbReference>
<dbReference type="Gene3D" id="2.40.70.10">
    <property type="entry name" value="Acid Proteases"/>
    <property type="match status" value="1"/>
</dbReference>
<evidence type="ECO:0000256" key="1">
    <source>
        <dbReference type="SAM" id="MobiDB-lite"/>
    </source>
</evidence>
<evidence type="ECO:0000313" key="5">
    <source>
        <dbReference type="Proteomes" id="UP000271162"/>
    </source>
</evidence>
<evidence type="ECO:0000259" key="3">
    <source>
        <dbReference type="Pfam" id="PF18701"/>
    </source>
</evidence>
<dbReference type="InterPro" id="IPR008042">
    <property type="entry name" value="Retrotrans_Pao"/>
</dbReference>
<reference evidence="6" key="1">
    <citation type="submission" date="2017-02" db="UniProtKB">
        <authorList>
            <consortium name="WormBaseParasite"/>
        </authorList>
    </citation>
    <scope>IDENTIFICATION</scope>
</reference>
<dbReference type="STRING" id="27835.A0A0N4YBE0"/>
<dbReference type="Pfam" id="PF05585">
    <property type="entry name" value="DUF1758"/>
    <property type="match status" value="1"/>
</dbReference>
<feature type="domain" description="DUF5641" evidence="3">
    <location>
        <begin position="1521"/>
        <end position="1589"/>
    </location>
</feature>
<dbReference type="PANTHER" id="PTHR47331:SF5">
    <property type="entry name" value="RIBONUCLEASE H"/>
    <property type="match status" value="1"/>
</dbReference>
<dbReference type="InterPro" id="IPR021109">
    <property type="entry name" value="Peptidase_aspartic_dom_sf"/>
</dbReference>
<dbReference type="EMBL" id="UYSL01021140">
    <property type="protein sequence ID" value="VDL77362.1"/>
    <property type="molecule type" value="Genomic_DNA"/>
</dbReference>
<protein>
    <submittedName>
        <fullName evidence="6">DUF1758 domain-containing protein</fullName>
    </submittedName>
</protein>
<dbReference type="Gene3D" id="3.10.10.10">
    <property type="entry name" value="HIV Type 1 Reverse Transcriptase, subunit A, domain 1"/>
    <property type="match status" value="1"/>
</dbReference>
<feature type="region of interest" description="Disordered" evidence="1">
    <location>
        <begin position="335"/>
        <end position="400"/>
    </location>
</feature>
<dbReference type="InterPro" id="IPR008737">
    <property type="entry name" value="DUF1758"/>
</dbReference>
<dbReference type="PANTHER" id="PTHR47331">
    <property type="entry name" value="PHD-TYPE DOMAIN-CONTAINING PROTEIN"/>
    <property type="match status" value="1"/>
</dbReference>
<name>A0A0N4YBE0_NIPBR</name>
<feature type="compositionally biased region" description="Polar residues" evidence="1">
    <location>
        <begin position="343"/>
        <end position="358"/>
    </location>
</feature>
<feature type="domain" description="DUF1758" evidence="2">
    <location>
        <begin position="445"/>
        <end position="603"/>
    </location>
</feature>
<dbReference type="InterPro" id="IPR043502">
    <property type="entry name" value="DNA/RNA_pol_sf"/>
</dbReference>
<sequence>MATTAAGTRARKSHRTPPSSRQPERTSTSPHEAQRDVARLELPSFSGDIFEFQEFWARYNTLIHSKRTISDATKFSLLKSCLRGRALYTIDGLPITNENYTIAVDILRSTYDNPSALRHLIYTKLLHLPQCDPEGRHLQELYFKMLRLVRQYMAITPDSPEYGLGALLYNKLPRFVKSKLYDMTDGQKNLTPSELMRLLEGIVRKESTLCQIDAFSAPYQQPSYYMTNRSTWQPQHLSTHHSTQQNPQANSPSRRYATPCPFCNRQSHNAEQCRTISTAEDRRKFAKSGKMCLKCLQQGHSTISCNQPPCYICQYHHHPALCYKKTGNELTYGYPQDRPTARNPRQPQNIQSPTNNTRHPLIPTARTDIGNIRPPEHPHRTTPNTWQTHYSSEDNTLDTRSPNIATAQLDQSSSSYTTTLNHDTTDNNNITPQSSVLLMCANVTLVNPNDESKKVETVAFLDSGSTHTYITTELAEQLQLRPIKSKHIALHTFGSSSPISLQSNLHNLQLQLHDKTSYGISTQSLPTLTQALTMPASSLDHIPASADNFEIPTVTSKPGILIGMDHFWNLLLSPGFYSITLPNGYHLLNTRLGKVISGKKINTRSINAVVHNDQTHPLNKSHLDEMVERFWECESLDNGNEATLSDDTICLKYFNDTTRYDHTEKRYYVRLPFKHSHLSVPTNFEHSLACLRFNWKNLAKRPIYLDKYNDIIQDQLRRNIIGEPPPGHPPDAGTFLSHHAVINESKKQTKIRLVYNGSARVHNSPSLNDCLHRGPVLLPNLSGILLRIRFAQILLVSDIEKAYLMVGLEACDRQFTKFLWLKDHHKPPTRDNLITYCFQRVPFGLICSAFLLAATIHLHLSRTETSLSNELLESCYVDNIFLSASSKSEAIQKYHETKKLFHLAGMNAREWASSDSEVNIELQSLEKSSIDKVTKLLGLTWNVDSDTLIIRLPTSPTSFENHTKRSVLKTVASIYDPLGLVTPFTVVAKMFLQSLWKSPLQWDELLPHERLTSWQRIIATWTHPFIEIPRFVFPPGAQITQPQLHVFTDASQSAYCAVAYLRFTSGSSTIVKLLMGRSRLSPLRNSVTIPRLELSAMALGAILIHHLRKELTIDITKQYLWSDSSTALQWTRSSSSLPVFIQNRVKTIRKNAPDTIFRYVPTNFNPADIGSRGSTIQQLTKNTLWWDGPSFLKNPEDTWPEDKSEKLDHEITSVITNTAIPQENTPIFNDLTSFRSWISLLRVMTKVVTFISNIQLKIAKKKGIKIHQTNYQQAATLSLFRQAQLSNPISSEQKRNLRAFYENETRVWRARGRTSNSSLNYDTINPIILPRRTRITELYILHQHIKHYHTGTTQTLTNLRQHVWIPQGRSEVQRVIKKFCFYCKKEKAKPFHLPPFPDYPMERVRQPTYPFLNSAVDYLAPWQGGVYERMIGIFKSSFRAAVKNRILEHDEFFTLMKECEAIVNSRPITYVSSDIDSGYPLRPIDFLRPHSLIGSPRLSKEDDEEEEWHPIETKQTFLLKQWTDTLKLLDAFWKRWNDEYLTSLRESYKHEHRQPFLTSSQPPIDNQIVLVHDANRPRGQWKLGRILSHNEHSALVQLSNRNTISRPLNLLYPLEIPLSHQTNSPMTNNQKTSEDLSNATFNRNTRLHPMMTRSMSHARRNSTKPQSDITPHECEEE</sequence>
<evidence type="ECO:0000259" key="2">
    <source>
        <dbReference type="Pfam" id="PF05585"/>
    </source>
</evidence>
<dbReference type="CDD" id="cd00303">
    <property type="entry name" value="retropepsin_like"/>
    <property type="match status" value="1"/>
</dbReference>
<accession>A0A0N4YBE0</accession>
<dbReference type="OMA" id="IMMTIDL"/>
<dbReference type="WBParaSite" id="NBR_0001377201-mRNA-1">
    <property type="protein sequence ID" value="NBR_0001377201-mRNA-1"/>
    <property type="gene ID" value="NBR_0001377201"/>
</dbReference>
<feature type="compositionally biased region" description="Polar residues" evidence="1">
    <location>
        <begin position="381"/>
        <end position="400"/>
    </location>
</feature>
<feature type="region of interest" description="Disordered" evidence="1">
    <location>
        <begin position="1651"/>
        <end position="1677"/>
    </location>
</feature>
<feature type="region of interest" description="Disordered" evidence="1">
    <location>
        <begin position="235"/>
        <end position="255"/>
    </location>
</feature>
<dbReference type="Pfam" id="PF18701">
    <property type="entry name" value="DUF5641"/>
    <property type="match status" value="1"/>
</dbReference>
<feature type="region of interest" description="Disordered" evidence="1">
    <location>
        <begin position="1"/>
        <end position="34"/>
    </location>
</feature>
<dbReference type="SUPFAM" id="SSF56672">
    <property type="entry name" value="DNA/RNA polymerases"/>
    <property type="match status" value="1"/>
</dbReference>
<proteinExistence type="predicted"/>
<keyword evidence="5" id="KW-1185">Reference proteome</keyword>
<dbReference type="InterPro" id="IPR005312">
    <property type="entry name" value="DUF1759"/>
</dbReference>
<dbReference type="Pfam" id="PF05380">
    <property type="entry name" value="Peptidase_A17"/>
    <property type="match status" value="1"/>
</dbReference>
<evidence type="ECO:0000313" key="6">
    <source>
        <dbReference type="WBParaSite" id="NBR_0001377201-mRNA-1"/>
    </source>
</evidence>
<reference evidence="4 5" key="2">
    <citation type="submission" date="2018-11" db="EMBL/GenBank/DDBJ databases">
        <authorList>
            <consortium name="Pathogen Informatics"/>
        </authorList>
    </citation>
    <scope>NUCLEOTIDE SEQUENCE [LARGE SCALE GENOMIC DNA]</scope>
</reference>
<dbReference type="Proteomes" id="UP000271162">
    <property type="component" value="Unassembled WGS sequence"/>
</dbReference>
<feature type="compositionally biased region" description="Polar residues" evidence="1">
    <location>
        <begin position="235"/>
        <end position="253"/>
    </location>
</feature>
<gene>
    <name evidence="4" type="ORF">NBR_LOCUS13773</name>
</gene>
<dbReference type="InterPro" id="IPR040676">
    <property type="entry name" value="DUF5641"/>
</dbReference>